<evidence type="ECO:0000259" key="1">
    <source>
        <dbReference type="Pfam" id="PF13590"/>
    </source>
</evidence>
<name>A0A366L4K7_9SPHI</name>
<dbReference type="EMBL" id="QNQU01000006">
    <property type="protein sequence ID" value="RBQ08821.1"/>
    <property type="molecule type" value="Genomic_DNA"/>
</dbReference>
<dbReference type="PROSITE" id="PS51257">
    <property type="entry name" value="PROKAR_LIPOPROTEIN"/>
    <property type="match status" value="1"/>
</dbReference>
<dbReference type="Proteomes" id="UP000252081">
    <property type="component" value="Unassembled WGS sequence"/>
</dbReference>
<dbReference type="Pfam" id="PF13590">
    <property type="entry name" value="DUF4136"/>
    <property type="match status" value="1"/>
</dbReference>
<keyword evidence="3" id="KW-1185">Reference proteome</keyword>
<dbReference type="Gene3D" id="3.30.160.670">
    <property type="match status" value="1"/>
</dbReference>
<gene>
    <name evidence="2" type="ORF">DRW42_08940</name>
</gene>
<comment type="caution">
    <text evidence="2">The sequence shown here is derived from an EMBL/GenBank/DDBJ whole genome shotgun (WGS) entry which is preliminary data.</text>
</comment>
<proteinExistence type="predicted"/>
<evidence type="ECO:0000313" key="2">
    <source>
        <dbReference type="EMBL" id="RBQ08821.1"/>
    </source>
</evidence>
<feature type="domain" description="DUF4136" evidence="1">
    <location>
        <begin position="26"/>
        <end position="181"/>
    </location>
</feature>
<dbReference type="RefSeq" id="WP_113948491.1">
    <property type="nucleotide sequence ID" value="NZ_QNQU01000006.1"/>
</dbReference>
<dbReference type="AlphaFoldDB" id="A0A366L4K7"/>
<accession>A0A366L4K7</accession>
<organism evidence="2 3">
    <name type="scientific">Pedobacter miscanthi</name>
    <dbReference type="NCBI Taxonomy" id="2259170"/>
    <lineage>
        <taxon>Bacteria</taxon>
        <taxon>Pseudomonadati</taxon>
        <taxon>Bacteroidota</taxon>
        <taxon>Sphingobacteriia</taxon>
        <taxon>Sphingobacteriales</taxon>
        <taxon>Sphingobacteriaceae</taxon>
        <taxon>Pedobacter</taxon>
    </lineage>
</organism>
<sequence length="187" mass="21490">MKHTLKWGMLFTIVMAFTSCITVLTASDYDKKIDFSKLKSFAYFEKGIDRLELNNLDKPRMLEAVESAVLKKGFTKSDRPDFLINVVVLVNTNTRADWGYSGGGYQWDATASSYQWKESQFGPLGTNNQYQNGTIIIDFLNPETKAIMWHGIGSGFNFDDYENREQRINLAVKQILQEYPPYARQEI</sequence>
<reference evidence="2 3" key="1">
    <citation type="submission" date="2018-07" db="EMBL/GenBank/DDBJ databases">
        <title>A draft genome of a endophytic bacteria, a new species of Pedobacter.</title>
        <authorList>
            <person name="Zhang Z.D."/>
            <person name="Chen Z.J."/>
        </authorList>
    </citation>
    <scope>NUCLEOTIDE SEQUENCE [LARGE SCALE GENOMIC DNA]</scope>
    <source>
        <strain evidence="2 3">RS10</strain>
    </source>
</reference>
<dbReference type="OrthoDB" id="5432251at2"/>
<dbReference type="InterPro" id="IPR025411">
    <property type="entry name" value="DUF4136"/>
</dbReference>
<evidence type="ECO:0000313" key="3">
    <source>
        <dbReference type="Proteomes" id="UP000252081"/>
    </source>
</evidence>
<protein>
    <recommendedName>
        <fullName evidence="1">DUF4136 domain-containing protein</fullName>
    </recommendedName>
</protein>